<evidence type="ECO:0000313" key="3">
    <source>
        <dbReference type="Proteomes" id="UP000237351"/>
    </source>
</evidence>
<feature type="domain" description="DUF2383" evidence="1">
    <location>
        <begin position="11"/>
        <end position="115"/>
    </location>
</feature>
<dbReference type="KEGG" id="naf:GQ61_07000"/>
<dbReference type="RefSeq" id="WP_085784600.1">
    <property type="nucleotide sequence ID" value="NZ_CP008743.1"/>
</dbReference>
<dbReference type="STRING" id="1414854.GQ61_07000"/>
<dbReference type="InterPro" id="IPR012347">
    <property type="entry name" value="Ferritin-like"/>
</dbReference>
<dbReference type="Pfam" id="PF09537">
    <property type="entry name" value="DUF2383"/>
    <property type="match status" value="1"/>
</dbReference>
<gene>
    <name evidence="2" type="ORF">GQ61_07000</name>
</gene>
<keyword evidence="3" id="KW-1185">Reference proteome</keyword>
<accession>A0A1W6N5M2</accession>
<dbReference type="OrthoDB" id="7166292at2"/>
<dbReference type="SUPFAM" id="SSF47240">
    <property type="entry name" value="Ferritin-like"/>
    <property type="match status" value="1"/>
</dbReference>
<reference evidence="2 3" key="1">
    <citation type="submission" date="2014-06" db="EMBL/GenBank/DDBJ databases">
        <title>The genome of the endonuclear symbiont Nucleicultrix amoebiphila.</title>
        <authorList>
            <person name="Schulz F."/>
            <person name="Horn M."/>
        </authorList>
    </citation>
    <scope>NUCLEOTIDE SEQUENCE [LARGE SCALE GENOMIC DNA]</scope>
    <source>
        <strain evidence="2 3">FS5</strain>
    </source>
</reference>
<evidence type="ECO:0000259" key="1">
    <source>
        <dbReference type="Pfam" id="PF09537"/>
    </source>
</evidence>
<organism evidence="2 3">
    <name type="scientific">Candidatus Nucleicultrix amoebiphila FS5</name>
    <dbReference type="NCBI Taxonomy" id="1414854"/>
    <lineage>
        <taxon>Bacteria</taxon>
        <taxon>Pseudomonadati</taxon>
        <taxon>Pseudomonadota</taxon>
        <taxon>Alphaproteobacteria</taxon>
        <taxon>Holosporales</taxon>
        <taxon>Candidatus Nucleicultricaceae</taxon>
        <taxon>Candidatus Nucleicultrix</taxon>
    </lineage>
</organism>
<name>A0A1W6N5M2_9PROT</name>
<evidence type="ECO:0000313" key="2">
    <source>
        <dbReference type="EMBL" id="ARN85078.1"/>
    </source>
</evidence>
<dbReference type="InterPro" id="IPR009078">
    <property type="entry name" value="Ferritin-like_SF"/>
</dbReference>
<dbReference type="EMBL" id="CP008743">
    <property type="protein sequence ID" value="ARN85078.1"/>
    <property type="molecule type" value="Genomic_DNA"/>
</dbReference>
<dbReference type="Proteomes" id="UP000237351">
    <property type="component" value="Chromosome"/>
</dbReference>
<protein>
    <recommendedName>
        <fullName evidence="1">DUF2383 domain-containing protein</fullName>
    </recommendedName>
</protein>
<proteinExistence type="predicted"/>
<dbReference type="InterPro" id="IPR019052">
    <property type="entry name" value="DUF2383"/>
</dbReference>
<dbReference type="Gene3D" id="1.20.1260.10">
    <property type="match status" value="1"/>
</dbReference>
<dbReference type="CDD" id="cd00657">
    <property type="entry name" value="Ferritin_like"/>
    <property type="match status" value="1"/>
</dbReference>
<sequence>MVTKVGLQQDIFDALKDLIELDLDAIEAYDAALNRLEDTSYKTTMSSFKDDHHRHVKELSDYLIKHKHQPPQKGDLKKILTQGKVIISELFGDNAIIGAMKSNEVDTKTAYKRMLTYDGIDDALNEILQRGFNDERRHFAWMETHHDKSFD</sequence>
<dbReference type="AlphaFoldDB" id="A0A1W6N5M2"/>